<proteinExistence type="predicted"/>
<gene>
    <name evidence="2" type="ORF">CfE428DRAFT_2470</name>
</gene>
<accession>B4D0L9</accession>
<dbReference type="RefSeq" id="WP_006979795.1">
    <property type="nucleotide sequence ID" value="NZ_ABVL01000006.1"/>
</dbReference>
<dbReference type="eggNOG" id="COG0640">
    <property type="taxonomic scope" value="Bacteria"/>
</dbReference>
<dbReference type="SMART" id="SM00418">
    <property type="entry name" value="HTH_ARSR"/>
    <property type="match status" value="1"/>
</dbReference>
<dbReference type="GO" id="GO:0003700">
    <property type="term" value="F:DNA-binding transcription factor activity"/>
    <property type="evidence" value="ECO:0007669"/>
    <property type="project" value="InterPro"/>
</dbReference>
<dbReference type="CDD" id="cd00090">
    <property type="entry name" value="HTH_ARSR"/>
    <property type="match status" value="1"/>
</dbReference>
<dbReference type="InterPro" id="IPR036390">
    <property type="entry name" value="WH_DNA-bd_sf"/>
</dbReference>
<dbReference type="STRING" id="497964.CfE428DRAFT_2470"/>
<dbReference type="NCBIfam" id="NF033788">
    <property type="entry name" value="HTH_metalloreg"/>
    <property type="match status" value="1"/>
</dbReference>
<dbReference type="Gene3D" id="1.10.10.10">
    <property type="entry name" value="Winged helix-like DNA-binding domain superfamily/Winged helix DNA-binding domain"/>
    <property type="match status" value="1"/>
</dbReference>
<reference evidence="2 3" key="1">
    <citation type="journal article" date="2011" name="J. Bacteriol.">
        <title>Genome sequence of Chthoniobacter flavus Ellin428, an aerobic heterotrophic soil bacterium.</title>
        <authorList>
            <person name="Kant R."/>
            <person name="van Passel M.W."/>
            <person name="Palva A."/>
            <person name="Lucas S."/>
            <person name="Lapidus A."/>
            <person name="Glavina Del Rio T."/>
            <person name="Dalin E."/>
            <person name="Tice H."/>
            <person name="Bruce D."/>
            <person name="Goodwin L."/>
            <person name="Pitluck S."/>
            <person name="Larimer F.W."/>
            <person name="Land M.L."/>
            <person name="Hauser L."/>
            <person name="Sangwan P."/>
            <person name="de Vos W.M."/>
            <person name="Janssen P.H."/>
            <person name="Smidt H."/>
        </authorList>
    </citation>
    <scope>NUCLEOTIDE SEQUENCE [LARGE SCALE GENOMIC DNA]</scope>
    <source>
        <strain evidence="2 3">Ellin428</strain>
    </source>
</reference>
<dbReference type="EMBL" id="ABVL01000006">
    <property type="protein sequence ID" value="EDY19881.1"/>
    <property type="molecule type" value="Genomic_DNA"/>
</dbReference>
<sequence>MRPIQEKDVFHAIAHSARRTILVSLRDGEKPASALAKPFGVSFSAISQHLKILKDADLVAERREGRQRIYHLNSKPLKDVWNWIEDFQQVWSARLDALEAHLDKKHGKVKGRPAR</sequence>
<name>B4D0L9_9BACT</name>
<dbReference type="PANTHER" id="PTHR38600">
    <property type="entry name" value="TRANSCRIPTIONAL REGULATORY PROTEIN"/>
    <property type="match status" value="1"/>
</dbReference>
<dbReference type="Pfam" id="PF01022">
    <property type="entry name" value="HTH_5"/>
    <property type="match status" value="1"/>
</dbReference>
<keyword evidence="3" id="KW-1185">Reference proteome</keyword>
<evidence type="ECO:0000313" key="2">
    <source>
        <dbReference type="EMBL" id="EDY19881.1"/>
    </source>
</evidence>
<dbReference type="InterPro" id="IPR036388">
    <property type="entry name" value="WH-like_DNA-bd_sf"/>
</dbReference>
<dbReference type="InterPro" id="IPR011991">
    <property type="entry name" value="ArsR-like_HTH"/>
</dbReference>
<feature type="domain" description="HTH arsR-type" evidence="1">
    <location>
        <begin position="1"/>
        <end position="92"/>
    </location>
</feature>
<dbReference type="InterPro" id="IPR001845">
    <property type="entry name" value="HTH_ArsR_DNA-bd_dom"/>
</dbReference>
<organism evidence="2 3">
    <name type="scientific">Chthoniobacter flavus Ellin428</name>
    <dbReference type="NCBI Taxonomy" id="497964"/>
    <lineage>
        <taxon>Bacteria</taxon>
        <taxon>Pseudomonadati</taxon>
        <taxon>Verrucomicrobiota</taxon>
        <taxon>Spartobacteria</taxon>
        <taxon>Chthoniobacterales</taxon>
        <taxon>Chthoniobacteraceae</taxon>
        <taxon>Chthoniobacter</taxon>
    </lineage>
</organism>
<protein>
    <submittedName>
        <fullName evidence="2">Transcriptional regulator, ArsR family</fullName>
    </submittedName>
</protein>
<dbReference type="InParanoid" id="B4D0L9"/>
<dbReference type="Proteomes" id="UP000005824">
    <property type="component" value="Unassembled WGS sequence"/>
</dbReference>
<comment type="caution">
    <text evidence="2">The sequence shown here is derived from an EMBL/GenBank/DDBJ whole genome shotgun (WGS) entry which is preliminary data.</text>
</comment>
<evidence type="ECO:0000313" key="3">
    <source>
        <dbReference type="Proteomes" id="UP000005824"/>
    </source>
</evidence>
<dbReference type="PANTHER" id="PTHR38600:SF2">
    <property type="entry name" value="SLL0088 PROTEIN"/>
    <property type="match status" value="1"/>
</dbReference>
<dbReference type="AlphaFoldDB" id="B4D0L9"/>
<dbReference type="SUPFAM" id="SSF46785">
    <property type="entry name" value="Winged helix' DNA-binding domain"/>
    <property type="match status" value="1"/>
</dbReference>
<evidence type="ECO:0000259" key="1">
    <source>
        <dbReference type="PROSITE" id="PS50987"/>
    </source>
</evidence>
<dbReference type="PROSITE" id="PS50987">
    <property type="entry name" value="HTH_ARSR_2"/>
    <property type="match status" value="1"/>
</dbReference>